<feature type="transmembrane region" description="Helical" evidence="3">
    <location>
        <begin position="1821"/>
        <end position="1841"/>
    </location>
</feature>
<evidence type="ECO:0000256" key="3">
    <source>
        <dbReference type="SAM" id="Phobius"/>
    </source>
</evidence>
<proteinExistence type="predicted"/>
<sequence>MQKNKCVEWTQKILVLLITVAMLFSMLPVSAFAQETKSSAGTEEASSKDNTASEENTRYEKLASAFGIVQPVYIESLEMTNLIKDKYKDLILQNDLLDFDAKRSDYTVVLKNDRMLSTLGETVKLRASGPVTSITAKASNSDREVNFSAKEDERGTYYQGTLRFAQWATTDFTIKVNYGTAVSPRYRHYNIHFITDSETDGIIDTFEITTFKEGKKLEVLRTDEAANGEKKHIIAGTPDKVMITAEAKVKGTAMNLTYTQYGSEPGVPGTQVTIPIESGKSIELTDAIQPVQYEYQKYDGLTASFKIDTQPATAQQGRSYQNSIKYGDYDYGDFRFVNGLEINSNTTPTIGAAGLIQPDGTQGYKLGCYDYSVTLYDRGYGALDNTLTVRYVNGGGTSPYVDLNGKAITNTVASGSFRTDELERGKHNQVELRVYKDEKRNKNESRLYKIDVNILPSYRLADLESPDDSVYITTNVNDESNVGGNITGFILDGAKTGKIKISAPEGAVLRWDDPTNGSEIENGATIDVNAGFRTLYMTGEVKSEGNADPSTVTIPYMFNLQSSQKSDKSYVDYWPAPGQFVNSDAWGKTPEYGFESLQVSLGGFGGYLTTKFDEPIKNDPSHVGGIDFKVTGNAFGDNSEPANVLVSKDGIEWYTLAGGYHYEDDCIWDYEITYTRRNDDIAWTDNQGESGSIQANGYHRQDYYPLTENYGKFRTEENGRQYGGKYSDGTIPSSYSMKGVLLPGRINNWGYADAAPIKGNTPSTSPYNTTLYFDLDWAVDKDGNPVALDEVNYVKTQNATNLVLDAVGELSAEITEVIPYTQTNSSITRTKPVQNLVINNQTMEIDEKDAEDGIVEVTAYYTDENEVFDINVIPDTVNTSQYTAVIGSESTTIRHYDRIPEHKMTRIITQEGQNEPTIYYITFEKGEYTGLKLDQFSMEVQAGTSKQLTPTFVPEKPEDSSLIWSSSNMEVATVDNTGRVTGVGAGEAIIMAEHKASGAKAMCKAIVGEDVIEAFTEIKLVDYTGKTPLDQLDYAKDGTAFIRADFTPQTAFNHDLTWISSDENIVTIGKIGTKTEYDYAYVHPVNPGTATITATTSTGVTASVDITVPGREKGTAIFAVEKFTIGQGYLIEPMQIEFEEGDTASEIVTRALEQEGYEYSHTGEIGDNFYLSTIKNADNGTFNPPQEIQDMPSYMINVSGVNEKAPDLGEFAYEGQSGWIYHVNDLDPGVGMDGYSVKDGDVIRLQFTLNGLGADLGGSSSGGEEAIPVAKKSALSSRVADWNMNAAYFMNIQSYKDAYDNAINVLNKYMASQEEVDAAAAALPYNEAVPVTAVQVMNEAGEALEEVSLTKGESQQLSAVLEPADASDLSVSWSSDNENVAVVDNNGHITAVGEGEATIRVKANGGEIAQARGLDPLVKSIKVTVKLTDTQAAAKVQEMIASIGEATLDKEAEILNVRAAYDKLSAEAKAQVSNAPELEAAEATLNQRKAPVNTVTTQIQALPEKEKLTLSDQAKVKEVRAAYEALEQDQKDYLDLAVYQKLESAEAQIAILEQQADDQAKAEAVSALIEALPAKADLTLAMKPMVDYAQTAYKNLSEAQKAHISADTLKTLTEAQAQMLALEAEAEADAKAAQAVIDQIAQLGEITSLDQAKAVAEARGAYEALTEAQKALIGADTLKALEKAEAAIAKLTSEAKDQAAAQAVIDQIAALPSADQLTQEDKAAVEAARAAYNNLSENQRSYVSEDTLKALEAAEAQILKLEEAGGKPEPMPEPTPTPEPTPIPGTSGSGNGSEGSNAGNTSSGHGAGSNTSTGITSGNSAAVWGSLALIVAAAGITGFFVSKRRKAK</sequence>
<evidence type="ECO:0000256" key="2">
    <source>
        <dbReference type="SAM" id="MobiDB-lite"/>
    </source>
</evidence>
<dbReference type="EMBL" id="JACCKS010000014">
    <property type="protein sequence ID" value="NZA38963.1"/>
    <property type="molecule type" value="Genomic_DNA"/>
</dbReference>
<keyword evidence="3" id="KW-0812">Transmembrane</keyword>
<dbReference type="Gene3D" id="2.60.40.1080">
    <property type="match status" value="3"/>
</dbReference>
<keyword evidence="3" id="KW-0472">Membrane</keyword>
<feature type="domain" description="BIG2" evidence="5">
    <location>
        <begin position="1330"/>
        <end position="1412"/>
    </location>
</feature>
<feature type="chain" id="PRO_5032747786" evidence="4">
    <location>
        <begin position="34"/>
        <end position="1848"/>
    </location>
</feature>
<reference evidence="6 7" key="1">
    <citation type="submission" date="2020-07" db="EMBL/GenBank/DDBJ databases">
        <title>Organ Donor 1.</title>
        <authorList>
            <person name="Marsh A.J."/>
            <person name="Azcarate-Peril M.A."/>
        </authorList>
    </citation>
    <scope>NUCLEOTIDE SEQUENCE [LARGE SCALE GENOMIC DNA]</scope>
    <source>
        <strain evidence="6 7">AMC0717</strain>
    </source>
</reference>
<evidence type="ECO:0000313" key="7">
    <source>
        <dbReference type="Proteomes" id="UP000586254"/>
    </source>
</evidence>
<dbReference type="Pfam" id="PF02368">
    <property type="entry name" value="Big_2"/>
    <property type="match status" value="2"/>
</dbReference>
<accession>A0A853JNP6</accession>
<name>A0A853JNP6_9FIRM</name>
<keyword evidence="3" id="KW-1133">Transmembrane helix</keyword>
<feature type="region of interest" description="Disordered" evidence="2">
    <location>
        <begin position="1764"/>
        <end position="1812"/>
    </location>
</feature>
<evidence type="ECO:0000259" key="5">
    <source>
        <dbReference type="SMART" id="SM00635"/>
    </source>
</evidence>
<dbReference type="Proteomes" id="UP000586254">
    <property type="component" value="Unassembled WGS sequence"/>
</dbReference>
<dbReference type="SMART" id="SM00635">
    <property type="entry name" value="BID_2"/>
    <property type="match status" value="3"/>
</dbReference>
<dbReference type="InterPro" id="IPR003343">
    <property type="entry name" value="Big_2"/>
</dbReference>
<evidence type="ECO:0000256" key="4">
    <source>
        <dbReference type="SAM" id="SignalP"/>
    </source>
</evidence>
<protein>
    <submittedName>
        <fullName evidence="6">Ig-like domain-containing protein</fullName>
    </submittedName>
</protein>
<evidence type="ECO:0000256" key="1">
    <source>
        <dbReference type="SAM" id="Coils"/>
    </source>
</evidence>
<feature type="compositionally biased region" description="Pro residues" evidence="2">
    <location>
        <begin position="1769"/>
        <end position="1783"/>
    </location>
</feature>
<evidence type="ECO:0000313" key="6">
    <source>
        <dbReference type="EMBL" id="NZA38963.1"/>
    </source>
</evidence>
<gene>
    <name evidence="6" type="ORF">H0N91_12705</name>
</gene>
<keyword evidence="4" id="KW-0732">Signal</keyword>
<dbReference type="InterPro" id="IPR008964">
    <property type="entry name" value="Invasin/intimin_cell_adhesion"/>
</dbReference>
<dbReference type="RefSeq" id="WP_180493649.1">
    <property type="nucleotide sequence ID" value="NZ_JACCKS010000014.1"/>
</dbReference>
<feature type="compositionally biased region" description="Low complexity" evidence="2">
    <location>
        <begin position="1794"/>
        <end position="1812"/>
    </location>
</feature>
<dbReference type="SUPFAM" id="SSF49373">
    <property type="entry name" value="Invasin/intimin cell-adhesion fragments"/>
    <property type="match status" value="3"/>
</dbReference>
<organism evidence="6 7">
    <name type="scientific">Eubacterium callanderi</name>
    <dbReference type="NCBI Taxonomy" id="53442"/>
    <lineage>
        <taxon>Bacteria</taxon>
        <taxon>Bacillati</taxon>
        <taxon>Bacillota</taxon>
        <taxon>Clostridia</taxon>
        <taxon>Eubacteriales</taxon>
        <taxon>Eubacteriaceae</taxon>
        <taxon>Eubacterium</taxon>
    </lineage>
</organism>
<feature type="domain" description="BIG2" evidence="5">
    <location>
        <begin position="1021"/>
        <end position="1106"/>
    </location>
</feature>
<keyword evidence="1" id="KW-0175">Coiled coil</keyword>
<feature type="domain" description="BIG2" evidence="5">
    <location>
        <begin position="927"/>
        <end position="1004"/>
    </location>
</feature>
<feature type="coiled-coil region" evidence="1">
    <location>
        <begin position="1516"/>
        <end position="1562"/>
    </location>
</feature>
<feature type="signal peptide" evidence="4">
    <location>
        <begin position="1"/>
        <end position="33"/>
    </location>
</feature>
<comment type="caution">
    <text evidence="6">The sequence shown here is derived from an EMBL/GenBank/DDBJ whole genome shotgun (WGS) entry which is preliminary data.</text>
</comment>